<evidence type="ECO:0000256" key="3">
    <source>
        <dbReference type="ARBA" id="ARBA00022723"/>
    </source>
</evidence>
<dbReference type="Gene3D" id="1.10.490.10">
    <property type="entry name" value="Globins"/>
    <property type="match status" value="1"/>
</dbReference>
<dbReference type="GO" id="GO:0019825">
    <property type="term" value="F:oxygen binding"/>
    <property type="evidence" value="ECO:0007669"/>
    <property type="project" value="InterPro"/>
</dbReference>
<dbReference type="GO" id="GO:0046872">
    <property type="term" value="F:metal ion binding"/>
    <property type="evidence" value="ECO:0007669"/>
    <property type="project" value="UniProtKB-KW"/>
</dbReference>
<evidence type="ECO:0000256" key="1">
    <source>
        <dbReference type="ARBA" id="ARBA00022448"/>
    </source>
</evidence>
<evidence type="ECO:0000256" key="4">
    <source>
        <dbReference type="ARBA" id="ARBA00023004"/>
    </source>
</evidence>
<keyword evidence="4 5" id="KW-0408">Iron</keyword>
<evidence type="ECO:0000313" key="7">
    <source>
        <dbReference type="EMBL" id="OYX31775.1"/>
    </source>
</evidence>
<dbReference type="Pfam" id="PF01152">
    <property type="entry name" value="Bac_globin"/>
    <property type="match status" value="1"/>
</dbReference>
<dbReference type="InterPro" id="IPR009050">
    <property type="entry name" value="Globin-like_sf"/>
</dbReference>
<organism evidence="7 8">
    <name type="scientific">Brevundimonas subvibrioides</name>
    <dbReference type="NCBI Taxonomy" id="74313"/>
    <lineage>
        <taxon>Bacteria</taxon>
        <taxon>Pseudomonadati</taxon>
        <taxon>Pseudomonadota</taxon>
        <taxon>Alphaproteobacteria</taxon>
        <taxon>Caulobacterales</taxon>
        <taxon>Caulobacteraceae</taxon>
        <taxon>Brevundimonas</taxon>
    </lineage>
</organism>
<protein>
    <submittedName>
        <fullName evidence="7">Group 1 truncated hemoglobin</fullName>
    </submittedName>
</protein>
<feature type="chain" id="PRO_5013282614" evidence="6">
    <location>
        <begin position="20"/>
        <end position="177"/>
    </location>
</feature>
<dbReference type="InterPro" id="IPR012292">
    <property type="entry name" value="Globin/Proto"/>
</dbReference>
<dbReference type="CDD" id="cd00454">
    <property type="entry name" value="TrHb1_N"/>
    <property type="match status" value="1"/>
</dbReference>
<evidence type="ECO:0000256" key="6">
    <source>
        <dbReference type="SAM" id="SignalP"/>
    </source>
</evidence>
<comment type="caution">
    <text evidence="7">The sequence shown here is derived from an EMBL/GenBank/DDBJ whole genome shotgun (WGS) entry which is preliminary data.</text>
</comment>
<reference evidence="7 8" key="1">
    <citation type="submission" date="2017-03" db="EMBL/GenBank/DDBJ databases">
        <title>Lifting the veil on microbial sulfur biogeochemistry in mining wastewaters.</title>
        <authorList>
            <person name="Kantor R.S."/>
            <person name="Colenbrander Nelson T."/>
            <person name="Marshall S."/>
            <person name="Bennett D."/>
            <person name="Apte S."/>
            <person name="Camacho D."/>
            <person name="Thomas B.C."/>
            <person name="Warren L.A."/>
            <person name="Banfield J.F."/>
        </authorList>
    </citation>
    <scope>NUCLEOTIDE SEQUENCE [LARGE SCALE GENOMIC DNA]</scope>
    <source>
        <strain evidence="7">32-69-9</strain>
    </source>
</reference>
<dbReference type="SUPFAM" id="SSF46458">
    <property type="entry name" value="Globin-like"/>
    <property type="match status" value="1"/>
</dbReference>
<accession>A0A258FGX6</accession>
<dbReference type="EMBL" id="NCEB01000028">
    <property type="protein sequence ID" value="OYX31775.1"/>
    <property type="molecule type" value="Genomic_DNA"/>
</dbReference>
<dbReference type="InterPro" id="IPR001486">
    <property type="entry name" value="Hemoglobin_trunc"/>
</dbReference>
<gene>
    <name evidence="7" type="ORF">B7Z01_12025</name>
</gene>
<keyword evidence="1" id="KW-0813">Transport</keyword>
<feature type="signal peptide" evidence="6">
    <location>
        <begin position="1"/>
        <end position="19"/>
    </location>
</feature>
<feature type="binding site" description="distal binding residue" evidence="5">
    <location>
        <position position="129"/>
    </location>
    <ligand>
        <name>heme</name>
        <dbReference type="ChEBI" id="CHEBI:30413"/>
    </ligand>
    <ligandPart>
        <name>Fe</name>
        <dbReference type="ChEBI" id="CHEBI:18248"/>
    </ligandPart>
</feature>
<sequence>MRLFLLAAAVFALPVTALAQEADAPLELPPVVMSTEHPGEVAVEPYDRSNAHAGATPFEGTAMLEAFHGVEGIGRVVDAMIDLSIEDPRIAGTFVSHDMVRLRRVLKEQFAYILGAPVDYSGRDMATSHRDIGLQAADMGALVENLQIAMDREGVDFRAQNRFLAKLAPMKDDVVTR</sequence>
<keyword evidence="3 5" id="KW-0479">Metal-binding</keyword>
<dbReference type="AlphaFoldDB" id="A0A258FGX6"/>
<keyword evidence="6" id="KW-0732">Signal</keyword>
<evidence type="ECO:0000313" key="8">
    <source>
        <dbReference type="Proteomes" id="UP000215595"/>
    </source>
</evidence>
<name>A0A258FGX6_9CAUL</name>
<evidence type="ECO:0000256" key="2">
    <source>
        <dbReference type="ARBA" id="ARBA00022617"/>
    </source>
</evidence>
<proteinExistence type="predicted"/>
<dbReference type="Proteomes" id="UP000215595">
    <property type="component" value="Unassembled WGS sequence"/>
</dbReference>
<dbReference type="GO" id="GO:0020037">
    <property type="term" value="F:heme binding"/>
    <property type="evidence" value="ECO:0007669"/>
    <property type="project" value="InterPro"/>
</dbReference>
<keyword evidence="2 5" id="KW-0349">Heme</keyword>
<evidence type="ECO:0000256" key="5">
    <source>
        <dbReference type="PIRSR" id="PIRSR601486-1"/>
    </source>
</evidence>